<feature type="compositionally biased region" description="Basic and acidic residues" evidence="2">
    <location>
        <begin position="1436"/>
        <end position="1446"/>
    </location>
</feature>
<feature type="compositionally biased region" description="Basic and acidic residues" evidence="2">
    <location>
        <begin position="364"/>
        <end position="376"/>
    </location>
</feature>
<feature type="compositionally biased region" description="Polar residues" evidence="2">
    <location>
        <begin position="1635"/>
        <end position="1647"/>
    </location>
</feature>
<feature type="compositionally biased region" description="Basic residues" evidence="2">
    <location>
        <begin position="352"/>
        <end position="363"/>
    </location>
</feature>
<feature type="compositionally biased region" description="Basic and acidic residues" evidence="2">
    <location>
        <begin position="137"/>
        <end position="184"/>
    </location>
</feature>
<feature type="compositionally biased region" description="Pro residues" evidence="2">
    <location>
        <begin position="1696"/>
        <end position="1728"/>
    </location>
</feature>
<feature type="compositionally biased region" description="Polar residues" evidence="2">
    <location>
        <begin position="1278"/>
        <end position="1287"/>
    </location>
</feature>
<feature type="compositionally biased region" description="Basic and acidic residues" evidence="2">
    <location>
        <begin position="1299"/>
        <end position="1312"/>
    </location>
</feature>
<feature type="region of interest" description="Disordered" evidence="2">
    <location>
        <begin position="1684"/>
        <end position="1797"/>
    </location>
</feature>
<feature type="region of interest" description="Disordered" evidence="2">
    <location>
        <begin position="1817"/>
        <end position="1872"/>
    </location>
</feature>
<feature type="compositionally biased region" description="Pro residues" evidence="2">
    <location>
        <begin position="968"/>
        <end position="978"/>
    </location>
</feature>
<feature type="compositionally biased region" description="Acidic residues" evidence="2">
    <location>
        <begin position="1492"/>
        <end position="1505"/>
    </location>
</feature>
<dbReference type="PANTHER" id="PTHR23159">
    <property type="entry name" value="CENTROSOMAL PROTEIN 2"/>
    <property type="match status" value="1"/>
</dbReference>
<feature type="compositionally biased region" description="Low complexity" evidence="2">
    <location>
        <begin position="491"/>
        <end position="503"/>
    </location>
</feature>
<sequence length="1872" mass="207146">MPGSVDYTRHQAYTTIDHALDQIIEDPEPSIPPDSFPPTDSGVRTPRTQSGRSGNSRRTKGTRTDVTEISRTEDSLGTPGGSESTLERSTTSVEQRHTDHKGGRRHIIHEKIITHETRGNGQPSSRHHTIVITDPESSARRERRRAEREAQQARRAERELQREQRRERRERSEARKAHSRDLERVIAALQSQARSRSSSRRSPITPTTRSATGFEEFEQLKNALTESERDLQDLRTKFREMSDRLELESKRADAAERRHKEYTQQLRIAEAARKKAETEASRESEESSRLKIIYETARSQQEHIQQELDALQQERDEAEQLAADARSKARRFQEELLVTKAREAGRKEGRREARRHHKHHRHEKEKIVERIIERVQPEQPTPRIVTESVVYDDEDEGIASQRTTPRAQTPDLPPQERTPPPPPPLIPPQNYSPIEHHSDHEAELFPDLPDPPGDIQMPEVVDPAPLPPIGGSAWSNLKNRIGGKLKRSNSRSDSYSQDSYLDDPGMYGAGRPAYSTSNRDNPSRSDLHSRSQYASPDRDMPSRIHYPPPERDMPSRSQYAPERDIPSRSQYAPERDIPSRSQYAPERDIPSRSQYASERDIPSRSQHTHDRSPTSDRYVPPPPPLVPMNGMNSMTGMTSMAGVGSMSGMGSLGGMTGLTTLVPGPGSGPGAGPGAGPGMGPGVGPGAGPVAGPSSLHIPQATHEMKASRKSSRRAKSNIPPPQPIFSSAPPTAPEAPIHPVPYNNALASPWHHKSGATFPESWIPEADDEGHIVLPPAHEIQPSPRAVDNELGERFLHPIVPSAPVPKTPKHRAGSQPTAPYTPMVFPDDYSEDYSDDMDIPIADRPDFDPMVVRTPAHYGRPLSVIPELSPENQAPPIPEAPLPSGRYSTRSKYSQPTYRQESDDRSATISVESGAGDASVHRPIRRRPSSITPTSPAPPVVQQHVPDDPRTPPPPIVPNAIIPVGPISPEPVPPVPRKTKADRQRAREAERAREEAWEMEERERVRQERAQELSERERQQQELDRRIQEQRARAAHDSERQQERERKEREREERHRERERRDGERARKEKEREQKEQEKERRHRERDLRNRTERRRGYNPTTTAPIVAPNPVVSPSPGPETSPHEPTSRIPLSEDRQITFPMPHVVPPPEQIVGPPTMIVEHPSMIVGGPSRIVEGPSRIVEGPSRIVGGPTTRIGEGPSQIGERPLTSIGEGLSQVVEGPSYVARPSEKIVIPRIVPPPSIPDDHYTPYSPISISGPASASTDPRRRSYGYAPATSATPVTPRTQPAPMKMPSPEPWHDPDNPRRRANADEAAINAYVRAVEQARKLQAGEDDDEEDEEVQRQMKAKFGDLSGNHSDEDENNEDNSEDMTSEDSESGTELSESTVSGSQQHDSTNGDSYHPGYPSNYTPGYPSNYPSSYHSNYPSNYPSTQHSNHDHDHDDRSVGPSIVLQSPSNDSNGSSAVTHTSNAQMLHPEYRHNPRQADHSYDDPAEFESLENEPLDLSDVPPVPGLDPYSGSMASPGSRYYGLPSDYVDAPRMPRHSSASVNRPPPLATDSGYNSQWAPIRPPSAGLQPPGLPDFANFEGDFDRGKQRQDYRPPRSNPSRSSGRDSASSVGRPNIPTVPPSLVITPANTSQPSTQRTGTAELAPERTPGSGYPSAPGFATRIGAGLTGMMFSRPGFMRSPSAQQTTVPPPVVAPMTDPAPPPGAPPISGPLPSRSPIPPSQGGSRAPSGMGTRPEINRVRNTLGPTLQVPMAGMGSPNRPNVVASKPPPQQPKGFPLTRPTSGFTDRNKNKTMAQVEAFRALQVEQDLERQRQWDAGHGDAEMSRPSSPQESVRSKKSRAVTVVSMSDEDDWTTGRSMKGRPL</sequence>
<feature type="compositionally biased region" description="Basic and acidic residues" evidence="2">
    <location>
        <begin position="536"/>
        <end position="554"/>
    </location>
</feature>
<evidence type="ECO:0000256" key="1">
    <source>
        <dbReference type="SAM" id="Coils"/>
    </source>
</evidence>
<feature type="compositionally biased region" description="Pro residues" evidence="2">
    <location>
        <begin position="731"/>
        <end position="740"/>
    </location>
</feature>
<feature type="compositionally biased region" description="Basic and acidic residues" evidence="2">
    <location>
        <begin position="109"/>
        <end position="118"/>
    </location>
</feature>
<feature type="compositionally biased region" description="Low complexity" evidence="2">
    <location>
        <begin position="1253"/>
        <end position="1264"/>
    </location>
</feature>
<feature type="compositionally biased region" description="Basic and acidic residues" evidence="2">
    <location>
        <begin position="788"/>
        <end position="797"/>
    </location>
</feature>
<feature type="compositionally biased region" description="Basic and acidic residues" evidence="2">
    <location>
        <begin position="434"/>
        <end position="443"/>
    </location>
</feature>
<feature type="compositionally biased region" description="Acidic residues" evidence="2">
    <location>
        <begin position="1360"/>
        <end position="1379"/>
    </location>
</feature>
<feature type="region of interest" description="Disordered" evidence="2">
    <location>
        <begin position="18"/>
        <end position="216"/>
    </location>
</feature>
<comment type="caution">
    <text evidence="3">The sequence shown here is derived from an EMBL/GenBank/DDBJ whole genome shotgun (WGS) entry which is preliminary data.</text>
</comment>
<feature type="compositionally biased region" description="Acidic residues" evidence="2">
    <location>
        <begin position="1333"/>
        <end position="1342"/>
    </location>
</feature>
<feature type="compositionally biased region" description="Polar residues" evidence="2">
    <location>
        <begin position="81"/>
        <end position="93"/>
    </location>
</feature>
<dbReference type="Proteomes" id="UP000663826">
    <property type="component" value="Unassembled WGS sequence"/>
</dbReference>
<evidence type="ECO:0000313" key="3">
    <source>
        <dbReference type="EMBL" id="CAE6436436.1"/>
    </source>
</evidence>
<evidence type="ECO:0000256" key="2">
    <source>
        <dbReference type="SAM" id="MobiDB-lite"/>
    </source>
</evidence>
<keyword evidence="1" id="KW-0175">Coiled coil</keyword>
<feature type="compositionally biased region" description="Low complexity" evidence="2">
    <location>
        <begin position="1404"/>
        <end position="1433"/>
    </location>
</feature>
<feature type="compositionally biased region" description="Basic and acidic residues" evidence="2">
    <location>
        <begin position="1477"/>
        <end position="1491"/>
    </location>
</feature>
<feature type="compositionally biased region" description="Polar residues" evidence="2">
    <location>
        <begin position="888"/>
        <end position="901"/>
    </location>
</feature>
<feature type="compositionally biased region" description="Basic and acidic residues" evidence="2">
    <location>
        <begin position="1590"/>
        <end position="1602"/>
    </location>
</feature>
<proteinExistence type="predicted"/>
<organism evidence="3 4">
    <name type="scientific">Rhizoctonia solani</name>
    <dbReference type="NCBI Taxonomy" id="456999"/>
    <lineage>
        <taxon>Eukaryota</taxon>
        <taxon>Fungi</taxon>
        <taxon>Dikarya</taxon>
        <taxon>Basidiomycota</taxon>
        <taxon>Agaricomycotina</taxon>
        <taxon>Agaricomycetes</taxon>
        <taxon>Cantharellales</taxon>
        <taxon>Ceratobasidiaceae</taxon>
        <taxon>Rhizoctonia</taxon>
    </lineage>
</organism>
<feature type="compositionally biased region" description="Basic and acidic residues" evidence="2">
    <location>
        <begin position="981"/>
        <end position="1093"/>
    </location>
</feature>
<feature type="compositionally biased region" description="Basic and acidic residues" evidence="2">
    <location>
        <begin position="62"/>
        <end position="74"/>
    </location>
</feature>
<feature type="compositionally biased region" description="Gly residues" evidence="2">
    <location>
        <begin position="645"/>
        <end position="656"/>
    </location>
</feature>
<feature type="compositionally biased region" description="Basic and acidic residues" evidence="2">
    <location>
        <begin position="340"/>
        <end position="351"/>
    </location>
</feature>
<feature type="compositionally biased region" description="Gly residues" evidence="2">
    <location>
        <begin position="665"/>
        <end position="689"/>
    </location>
</feature>
<feature type="compositionally biased region" description="Low complexity" evidence="2">
    <location>
        <begin position="633"/>
        <end position="644"/>
    </location>
</feature>
<feature type="compositionally biased region" description="Polar residues" evidence="2">
    <location>
        <begin position="1380"/>
        <end position="1400"/>
    </location>
</feature>
<feature type="coiled-coil region" evidence="1">
    <location>
        <begin position="217"/>
        <end position="335"/>
    </location>
</feature>
<feature type="compositionally biased region" description="Basic and acidic residues" evidence="2">
    <location>
        <begin position="1124"/>
        <end position="1135"/>
    </location>
</feature>
<dbReference type="EMBL" id="CAJMWQ010001125">
    <property type="protein sequence ID" value="CAE6436436.1"/>
    <property type="molecule type" value="Genomic_DNA"/>
</dbReference>
<dbReference type="PANTHER" id="PTHR23159:SF60">
    <property type="entry name" value="SPINDLE ASSEMBLY ABNORMAL PROTEIN 4"/>
    <property type="match status" value="1"/>
</dbReference>
<feature type="compositionally biased region" description="Low complexity" evidence="2">
    <location>
        <begin position="931"/>
        <end position="946"/>
    </location>
</feature>
<evidence type="ECO:0000313" key="4">
    <source>
        <dbReference type="Proteomes" id="UP000663826"/>
    </source>
</evidence>
<feature type="compositionally biased region" description="Pro residues" evidence="2">
    <location>
        <begin position="411"/>
        <end position="427"/>
    </location>
</feature>
<feature type="region of interest" description="Disordered" evidence="2">
    <location>
        <begin position="1177"/>
        <end position="1205"/>
    </location>
</feature>
<accession>A0A8H2XVP6</accession>
<feature type="region of interest" description="Disordered" evidence="2">
    <location>
        <begin position="758"/>
        <end position="850"/>
    </location>
</feature>
<feature type="compositionally biased region" description="Low complexity" evidence="2">
    <location>
        <begin position="186"/>
        <end position="212"/>
    </location>
</feature>
<feature type="region of interest" description="Disordered" evidence="2">
    <location>
        <begin position="1243"/>
        <end position="1668"/>
    </location>
</feature>
<feature type="compositionally biased region" description="Acidic residues" evidence="2">
    <location>
        <begin position="830"/>
        <end position="840"/>
    </location>
</feature>
<feature type="region of interest" description="Disordered" evidence="2">
    <location>
        <begin position="863"/>
        <end position="1135"/>
    </location>
</feature>
<feature type="region of interest" description="Disordered" evidence="2">
    <location>
        <begin position="337"/>
        <end position="741"/>
    </location>
</feature>
<name>A0A8H2XVP6_9AGAM</name>
<feature type="compositionally biased region" description="Polar residues" evidence="2">
    <location>
        <begin position="1452"/>
        <end position="1473"/>
    </location>
</feature>
<protein>
    <submittedName>
        <fullName evidence="3">Uncharacterized protein</fullName>
    </submittedName>
</protein>
<gene>
    <name evidence="3" type="ORF">RDB_LOCUS65146</name>
</gene>
<feature type="compositionally biased region" description="Basic and acidic residues" evidence="2">
    <location>
        <begin position="597"/>
        <end position="614"/>
    </location>
</feature>
<feature type="compositionally biased region" description="Low complexity" evidence="2">
    <location>
        <begin position="1606"/>
        <end position="1618"/>
    </location>
</feature>
<feature type="compositionally biased region" description="Basic and acidic residues" evidence="2">
    <location>
        <begin position="1817"/>
        <end position="1832"/>
    </location>
</feature>
<reference evidence="3" key="1">
    <citation type="submission" date="2021-01" db="EMBL/GenBank/DDBJ databases">
        <authorList>
            <person name="Kaushik A."/>
        </authorList>
    </citation>
    <scope>NUCLEOTIDE SEQUENCE</scope>
    <source>
        <strain evidence="3">AG1-1B</strain>
    </source>
</reference>